<keyword evidence="8" id="KW-1185">Reference proteome</keyword>
<proteinExistence type="predicted"/>
<feature type="non-terminal residue" evidence="7">
    <location>
        <position position="362"/>
    </location>
</feature>
<feature type="transmembrane region" description="Helical" evidence="5">
    <location>
        <begin position="194"/>
        <end position="215"/>
    </location>
</feature>
<reference evidence="7 8" key="1">
    <citation type="journal article" date="2014" name="Genome Biol. Evol.">
        <title>The secreted proteins of Achlya hypogyna and Thraustotheca clavata identify the ancestral oomycete secretome and reveal gene acquisitions by horizontal gene transfer.</title>
        <authorList>
            <person name="Misner I."/>
            <person name="Blouin N."/>
            <person name="Leonard G."/>
            <person name="Richards T.A."/>
            <person name="Lane C.E."/>
        </authorList>
    </citation>
    <scope>NUCLEOTIDE SEQUENCE [LARGE SCALE GENOMIC DNA]</scope>
    <source>
        <strain evidence="7 8">ATCC 34112</strain>
    </source>
</reference>
<feature type="transmembrane region" description="Helical" evidence="5">
    <location>
        <begin position="254"/>
        <end position="274"/>
    </location>
</feature>
<dbReference type="Pfam" id="PF00916">
    <property type="entry name" value="Sulfate_transp"/>
    <property type="match status" value="1"/>
</dbReference>
<evidence type="ECO:0000256" key="1">
    <source>
        <dbReference type="ARBA" id="ARBA00004141"/>
    </source>
</evidence>
<evidence type="ECO:0000313" key="8">
    <source>
        <dbReference type="Proteomes" id="UP000243217"/>
    </source>
</evidence>
<protein>
    <submittedName>
        <fullName evidence="7">Sulfate Permease (SulP) Family</fullName>
    </submittedName>
</protein>
<sequence length="362" mass="39175">MKSPALSGVTPRGHINRLSLRHDDEHPWQKSQPSLTDSCLGLPTIAQKKIKPSVWESIVQSLIYGIINSILTIPCMYGYAAIIFSHSDFTTFMPALAKLVLLSSVVHQIMFTMMSALPFAIGQVQDAGLIFLSAMATSICNSLGEQVPLEAKVTTVLVTIGISTATLGMTLVAIGKFKLAGLVSYLPMPVVGGYLAFIGLFCLFAGLSLCTGLVINSIGSMAQLFTWHNAILCLPGIVGGYIFLLVSQKFDNSFALPSVIVGVPILFFFVLYGFGYNLDDAREFGWVAPLAPAAGFSEMFSLFSFEHVHWSVLPSQFTTWIGMTFVVAFSSSLDVAAIEMDMGAQLDINHELKCVGWSNFVS</sequence>
<feature type="domain" description="SLC26A/SulP transporter" evidence="6">
    <location>
        <begin position="62"/>
        <end position="362"/>
    </location>
</feature>
<organism evidence="7 8">
    <name type="scientific">Thraustotheca clavata</name>
    <dbReference type="NCBI Taxonomy" id="74557"/>
    <lineage>
        <taxon>Eukaryota</taxon>
        <taxon>Sar</taxon>
        <taxon>Stramenopiles</taxon>
        <taxon>Oomycota</taxon>
        <taxon>Saprolegniomycetes</taxon>
        <taxon>Saprolegniales</taxon>
        <taxon>Achlyaceae</taxon>
        <taxon>Thraustotheca</taxon>
    </lineage>
</organism>
<dbReference type="GO" id="GO:0016020">
    <property type="term" value="C:membrane"/>
    <property type="evidence" value="ECO:0007669"/>
    <property type="project" value="UniProtKB-SubCell"/>
</dbReference>
<dbReference type="PANTHER" id="PTHR43310:SF2">
    <property type="entry name" value="SLC26A_SULP TRANSPORTER DOMAIN-CONTAINING PROTEIN"/>
    <property type="match status" value="1"/>
</dbReference>
<name>A0A1V9ZP91_9STRA</name>
<dbReference type="InterPro" id="IPR052706">
    <property type="entry name" value="Membrane-Transporter-like"/>
</dbReference>
<evidence type="ECO:0000256" key="4">
    <source>
        <dbReference type="ARBA" id="ARBA00023136"/>
    </source>
</evidence>
<dbReference type="EMBL" id="JNBS01001782">
    <property type="protein sequence ID" value="OQR99808.1"/>
    <property type="molecule type" value="Genomic_DNA"/>
</dbReference>
<comment type="subcellular location">
    <subcellularLocation>
        <location evidence="1">Membrane</location>
        <topology evidence="1">Multi-pass membrane protein</topology>
    </subcellularLocation>
</comment>
<dbReference type="OrthoDB" id="409725at2759"/>
<dbReference type="AlphaFoldDB" id="A0A1V9ZP91"/>
<feature type="transmembrane region" description="Helical" evidence="5">
    <location>
        <begin position="62"/>
        <end position="84"/>
    </location>
</feature>
<dbReference type="InterPro" id="IPR011547">
    <property type="entry name" value="SLC26A/SulP_dom"/>
</dbReference>
<keyword evidence="2 5" id="KW-0812">Transmembrane</keyword>
<gene>
    <name evidence="7" type="ORF">THRCLA_06389</name>
</gene>
<feature type="transmembrane region" description="Helical" evidence="5">
    <location>
        <begin position="227"/>
        <end position="248"/>
    </location>
</feature>
<dbReference type="Proteomes" id="UP000243217">
    <property type="component" value="Unassembled WGS sequence"/>
</dbReference>
<dbReference type="STRING" id="74557.A0A1V9ZP91"/>
<evidence type="ECO:0000256" key="3">
    <source>
        <dbReference type="ARBA" id="ARBA00022989"/>
    </source>
</evidence>
<feature type="transmembrane region" description="Helical" evidence="5">
    <location>
        <begin position="156"/>
        <end position="174"/>
    </location>
</feature>
<evidence type="ECO:0000256" key="5">
    <source>
        <dbReference type="SAM" id="Phobius"/>
    </source>
</evidence>
<evidence type="ECO:0000256" key="2">
    <source>
        <dbReference type="ARBA" id="ARBA00022692"/>
    </source>
</evidence>
<keyword evidence="3 5" id="KW-1133">Transmembrane helix</keyword>
<evidence type="ECO:0000313" key="7">
    <source>
        <dbReference type="EMBL" id="OQR99808.1"/>
    </source>
</evidence>
<feature type="transmembrane region" description="Helical" evidence="5">
    <location>
        <begin position="96"/>
        <end position="121"/>
    </location>
</feature>
<comment type="caution">
    <text evidence="7">The sequence shown here is derived from an EMBL/GenBank/DDBJ whole genome shotgun (WGS) entry which is preliminary data.</text>
</comment>
<dbReference type="PANTHER" id="PTHR43310">
    <property type="entry name" value="SULFATE TRANSPORTER YBAR-RELATED"/>
    <property type="match status" value="1"/>
</dbReference>
<accession>A0A1V9ZP91</accession>
<evidence type="ECO:0000259" key="6">
    <source>
        <dbReference type="Pfam" id="PF00916"/>
    </source>
</evidence>
<keyword evidence="4 5" id="KW-0472">Membrane</keyword>